<dbReference type="RefSeq" id="XP_035322258.1">
    <property type="nucleotide sequence ID" value="XM_035468277.1"/>
</dbReference>
<dbReference type="AlphaFoldDB" id="A0A9P4YV03"/>
<sequence length="78" mass="8911">MDIVWAVIAIIPVVFMAWLAIFLLGNVGFDKDVGPEEDEGHNFTQRPYLHTLVMSGRVADVEKDVRLESLDNSRPNWR</sequence>
<proteinExistence type="predicted"/>
<organism evidence="2 3">
    <name type="scientific">Geosmithia morbida</name>
    <dbReference type="NCBI Taxonomy" id="1094350"/>
    <lineage>
        <taxon>Eukaryota</taxon>
        <taxon>Fungi</taxon>
        <taxon>Dikarya</taxon>
        <taxon>Ascomycota</taxon>
        <taxon>Pezizomycotina</taxon>
        <taxon>Sordariomycetes</taxon>
        <taxon>Hypocreomycetidae</taxon>
        <taxon>Hypocreales</taxon>
        <taxon>Bionectriaceae</taxon>
        <taxon>Geosmithia</taxon>
    </lineage>
</organism>
<evidence type="ECO:0000313" key="3">
    <source>
        <dbReference type="Proteomes" id="UP000749293"/>
    </source>
</evidence>
<dbReference type="GeneID" id="55972532"/>
<dbReference type="Proteomes" id="UP000749293">
    <property type="component" value="Unassembled WGS sequence"/>
</dbReference>
<reference evidence="2" key="1">
    <citation type="submission" date="2020-03" db="EMBL/GenBank/DDBJ databases">
        <title>Site-based positive gene gene selection in Geosmithia morbida across the United States reveals a broad range of putative effectors and factors for local host and environmental adapation.</title>
        <authorList>
            <person name="Onufrak A."/>
            <person name="Murdoch R.W."/>
            <person name="Gazis R."/>
            <person name="Huff M."/>
            <person name="Staton M."/>
            <person name="Klingeman W."/>
            <person name="Hadziabdic D."/>
        </authorList>
    </citation>
    <scope>NUCLEOTIDE SEQUENCE</scope>
    <source>
        <strain evidence="2">1262</strain>
    </source>
</reference>
<accession>A0A9P4YV03</accession>
<feature type="transmembrane region" description="Helical" evidence="1">
    <location>
        <begin position="6"/>
        <end position="25"/>
    </location>
</feature>
<comment type="caution">
    <text evidence="2">The sequence shown here is derived from an EMBL/GenBank/DDBJ whole genome shotgun (WGS) entry which is preliminary data.</text>
</comment>
<name>A0A9P4YV03_9HYPO</name>
<evidence type="ECO:0000313" key="2">
    <source>
        <dbReference type="EMBL" id="KAF4123606.1"/>
    </source>
</evidence>
<keyword evidence="1" id="KW-0472">Membrane</keyword>
<protein>
    <submittedName>
        <fullName evidence="2">Uncharacterized protein</fullName>
    </submittedName>
</protein>
<keyword evidence="1" id="KW-0812">Transmembrane</keyword>
<evidence type="ECO:0000256" key="1">
    <source>
        <dbReference type="SAM" id="Phobius"/>
    </source>
</evidence>
<keyword evidence="1" id="KW-1133">Transmembrane helix</keyword>
<dbReference type="EMBL" id="JAANYQ010000006">
    <property type="protein sequence ID" value="KAF4123606.1"/>
    <property type="molecule type" value="Genomic_DNA"/>
</dbReference>
<gene>
    <name evidence="2" type="ORF">GMORB2_6307</name>
</gene>
<keyword evidence="3" id="KW-1185">Reference proteome</keyword>